<accession>D6E8A7</accession>
<evidence type="ECO:0000313" key="3">
    <source>
        <dbReference type="Proteomes" id="UP000008805"/>
    </source>
</evidence>
<reference evidence="2 3" key="2">
    <citation type="submission" date="2010-03" db="EMBL/GenBank/DDBJ databases">
        <authorList>
            <person name="Pajon A."/>
        </authorList>
    </citation>
    <scope>NUCLEOTIDE SEQUENCE [LARGE SCALE GENOMIC DNA]</scope>
    <source>
        <strain evidence="3">7-10-1-b</strain>
    </source>
</reference>
<evidence type="ECO:0008006" key="4">
    <source>
        <dbReference type="Google" id="ProtNLM"/>
    </source>
</evidence>
<dbReference type="AlphaFoldDB" id="D6E8A7"/>
<feature type="compositionally biased region" description="Low complexity" evidence="1">
    <location>
        <begin position="97"/>
        <end position="107"/>
    </location>
</feature>
<name>D6E8A7_9ACTN</name>
<proteinExistence type="predicted"/>
<dbReference type="GeneID" id="78361058"/>
<feature type="region of interest" description="Disordered" evidence="1">
    <location>
        <begin position="72"/>
        <end position="107"/>
    </location>
</feature>
<dbReference type="EMBL" id="FP929047">
    <property type="protein sequence ID" value="CBL03954.1"/>
    <property type="molecule type" value="Genomic_DNA"/>
</dbReference>
<dbReference type="InterPro" id="IPR046092">
    <property type="entry name" value="DUF6110"/>
</dbReference>
<dbReference type="Proteomes" id="UP000008805">
    <property type="component" value="Chromosome"/>
</dbReference>
<protein>
    <recommendedName>
        <fullName evidence="4">DUF1490 family protein</fullName>
    </recommendedName>
</protein>
<reference evidence="2 3" key="1">
    <citation type="submission" date="2010-03" db="EMBL/GenBank/DDBJ databases">
        <title>The genome sequence of Gordonibacter pamelaeae 7-10-1-bT.</title>
        <authorList>
            <consortium name="metaHIT consortium -- http://www.metahit.eu/"/>
            <person name="Pajon A."/>
            <person name="Turner K."/>
            <person name="Parkhill J."/>
            <person name="Timmis K."/>
            <person name="Oxley A."/>
            <person name="Wurdemann D."/>
        </authorList>
    </citation>
    <scope>NUCLEOTIDE SEQUENCE [LARGE SCALE GENOMIC DNA]</scope>
    <source>
        <strain evidence="3">7-10-1-b</strain>
    </source>
</reference>
<keyword evidence="3" id="KW-1185">Reference proteome</keyword>
<feature type="compositionally biased region" description="Acidic residues" evidence="1">
    <location>
        <begin position="83"/>
        <end position="96"/>
    </location>
</feature>
<organism evidence="2 3">
    <name type="scientific">Gordonibacter pamelaeae 7-10-1-b</name>
    <dbReference type="NCBI Taxonomy" id="657308"/>
    <lineage>
        <taxon>Bacteria</taxon>
        <taxon>Bacillati</taxon>
        <taxon>Actinomycetota</taxon>
        <taxon>Coriobacteriia</taxon>
        <taxon>Eggerthellales</taxon>
        <taxon>Eggerthellaceae</taxon>
        <taxon>Gordonibacter</taxon>
    </lineage>
</organism>
<gene>
    <name evidence="2" type="ORF">GPA_13140</name>
</gene>
<evidence type="ECO:0000313" key="2">
    <source>
        <dbReference type="EMBL" id="CBL03954.1"/>
    </source>
</evidence>
<dbReference type="KEGG" id="gpa:GPA_13140"/>
<dbReference type="RefSeq" id="WP_015539304.1">
    <property type="nucleotide sequence ID" value="NC_021021.1"/>
</dbReference>
<sequence length="107" mass="11108">MKSQTKYGLLVGAGFLVGSVGLKALTSQAARRVYVQGIAKGLQAKSCYEGIVEQARAQASDIIAEARYANEPASGVSDVAPDTPDEETVACEESEEAQSSALATAKK</sequence>
<evidence type="ECO:0000256" key="1">
    <source>
        <dbReference type="SAM" id="MobiDB-lite"/>
    </source>
</evidence>
<dbReference type="HOGENOM" id="CLU_2206302_0_0_11"/>
<dbReference type="Pfam" id="PF19605">
    <property type="entry name" value="DUF6110"/>
    <property type="match status" value="1"/>
</dbReference>